<dbReference type="CDD" id="cd03341">
    <property type="entry name" value="TCP1_theta"/>
    <property type="match status" value="1"/>
</dbReference>
<dbReference type="PROSITE" id="PS00750">
    <property type="entry name" value="TCP1_1"/>
    <property type="match status" value="1"/>
</dbReference>
<proteinExistence type="inferred from homology"/>
<gene>
    <name evidence="11" type="primary">LOC107701129</name>
</gene>
<evidence type="ECO:0000256" key="5">
    <source>
        <dbReference type="ARBA" id="ARBA00022741"/>
    </source>
</evidence>
<evidence type="ECO:0000313" key="12">
    <source>
        <dbReference type="Proteomes" id="UP000472260"/>
    </source>
</evidence>
<keyword evidence="5 9" id="KW-0547">Nucleotide-binding</keyword>
<dbReference type="InterPro" id="IPR017998">
    <property type="entry name" value="Chaperone_TCP-1"/>
</dbReference>
<evidence type="ECO:0000256" key="8">
    <source>
        <dbReference type="ARBA" id="ARBA00029602"/>
    </source>
</evidence>
<dbReference type="Gene3D" id="3.50.7.10">
    <property type="entry name" value="GroEL"/>
    <property type="match status" value="1"/>
</dbReference>
<keyword evidence="12" id="KW-1185">Reference proteome</keyword>
<keyword evidence="6 9" id="KW-0067">ATP-binding</keyword>
<evidence type="ECO:0000256" key="4">
    <source>
        <dbReference type="ARBA" id="ARBA00022490"/>
    </source>
</evidence>
<evidence type="ECO:0000313" key="11">
    <source>
        <dbReference type="Ensembl" id="ENSSANP00000054535.1"/>
    </source>
</evidence>
<dbReference type="Proteomes" id="UP000472260">
    <property type="component" value="Unassembled WGS sequence"/>
</dbReference>
<dbReference type="InterPro" id="IPR012721">
    <property type="entry name" value="Chap_CCT_theta"/>
</dbReference>
<dbReference type="InterPro" id="IPR027409">
    <property type="entry name" value="GroEL-like_apical_dom_sf"/>
</dbReference>
<dbReference type="Gene3D" id="3.30.260.10">
    <property type="entry name" value="TCP-1-like chaperonin intermediate domain"/>
    <property type="match status" value="1"/>
</dbReference>
<accession>A0A671PEP7</accession>
<dbReference type="InterPro" id="IPR002194">
    <property type="entry name" value="Chaperonin_TCP-1_CS"/>
</dbReference>
<dbReference type="PRINTS" id="PR00304">
    <property type="entry name" value="TCOMPLEXTCP1"/>
</dbReference>
<dbReference type="FunFam" id="3.50.7.10:FF:000008">
    <property type="entry name" value="T-complex protein 1 subunit theta"/>
    <property type="match status" value="1"/>
</dbReference>
<dbReference type="GO" id="GO:0051082">
    <property type="term" value="F:unfolded protein binding"/>
    <property type="evidence" value="ECO:0007669"/>
    <property type="project" value="InterPro"/>
</dbReference>
<sequence length="498" mass="54394">MALHVPKAPGFAQMLKDGAKHYSGLEEAVFRNIQACKELAQTTRTAYGPNGMNKMVINHLEKLFVTNDAATILRELEVQHPAAKMIVMASHMQEQEVGDGTNFVLVFAGALLELAEELLRMGLSVSEVISIFPESGNFNVDNVRVCKILGCGLNSSMMLHGMVFKKETEGDITSVKDAKIAVFSCPFDCMVTETKGTVLIKNAEELMNFSKGEEDLMEAQVKSIADSGANVVVTGGKVADMALHYANKYKLMLVRLNSKWDLRRLCKTVGATALPRLTPPTPEEMGHCDSVYLSEVGDTQVVVFKHDKEDGTISTLVIRGSTDNLMDDIERAIDDGVNTFKVLVRDARLCPGAGATEIELAKHITSYGESCPGLEQYAIKKYAEAFEILPRALAENSGVKGNELISKLYAAHHEGNKNSGFDIEGEGPAVIDMMEAGILEPFLVKHWGIKLATNAAITVLRVDQIIMAKPAGGPKAPKQQGHWDKDGWDEEPDKFDTH</sequence>
<organism evidence="11 12">
    <name type="scientific">Sinocyclocheilus anshuiensis</name>
    <dbReference type="NCBI Taxonomy" id="1608454"/>
    <lineage>
        <taxon>Eukaryota</taxon>
        <taxon>Metazoa</taxon>
        <taxon>Chordata</taxon>
        <taxon>Craniata</taxon>
        <taxon>Vertebrata</taxon>
        <taxon>Euteleostomi</taxon>
        <taxon>Actinopterygii</taxon>
        <taxon>Neopterygii</taxon>
        <taxon>Teleostei</taxon>
        <taxon>Ostariophysi</taxon>
        <taxon>Cypriniformes</taxon>
        <taxon>Cyprinidae</taxon>
        <taxon>Cyprininae</taxon>
        <taxon>Sinocyclocheilus</taxon>
    </lineage>
</organism>
<dbReference type="Pfam" id="PF00118">
    <property type="entry name" value="Cpn60_TCP1"/>
    <property type="match status" value="1"/>
</dbReference>
<dbReference type="Gene3D" id="1.10.560.10">
    <property type="entry name" value="GroEL-like equatorial domain"/>
    <property type="match status" value="2"/>
</dbReference>
<dbReference type="PROSITE" id="PS00751">
    <property type="entry name" value="TCP1_2"/>
    <property type="match status" value="1"/>
</dbReference>
<keyword evidence="4" id="KW-0963">Cytoplasm</keyword>
<feature type="compositionally biased region" description="Acidic residues" evidence="10">
    <location>
        <begin position="487"/>
        <end position="498"/>
    </location>
</feature>
<dbReference type="NCBIfam" id="TIGR02346">
    <property type="entry name" value="chap_CCT_theta"/>
    <property type="match status" value="1"/>
</dbReference>
<dbReference type="AlphaFoldDB" id="A0A671PEP7"/>
<dbReference type="GO" id="GO:0140662">
    <property type="term" value="F:ATP-dependent protein folding chaperone"/>
    <property type="evidence" value="ECO:0007669"/>
    <property type="project" value="InterPro"/>
</dbReference>
<dbReference type="InterPro" id="IPR027410">
    <property type="entry name" value="TCP-1-like_intermed_sf"/>
</dbReference>
<reference evidence="11" key="1">
    <citation type="submission" date="2025-08" db="UniProtKB">
        <authorList>
            <consortium name="Ensembl"/>
        </authorList>
    </citation>
    <scope>IDENTIFICATION</scope>
</reference>
<dbReference type="GO" id="GO:0005524">
    <property type="term" value="F:ATP binding"/>
    <property type="evidence" value="ECO:0007669"/>
    <property type="project" value="UniProtKB-KW"/>
</dbReference>
<evidence type="ECO:0000256" key="7">
    <source>
        <dbReference type="ARBA" id="ARBA00023186"/>
    </source>
</evidence>
<evidence type="ECO:0000256" key="6">
    <source>
        <dbReference type="ARBA" id="ARBA00022840"/>
    </source>
</evidence>
<dbReference type="InterPro" id="IPR002423">
    <property type="entry name" value="Cpn60/GroEL/TCP-1"/>
</dbReference>
<dbReference type="GO" id="GO:0005737">
    <property type="term" value="C:cytoplasm"/>
    <property type="evidence" value="ECO:0007669"/>
    <property type="project" value="UniProtKB-SubCell"/>
</dbReference>
<dbReference type="Ensembl" id="ENSSANT00000058011.1">
    <property type="protein sequence ID" value="ENSSANP00000054535.1"/>
    <property type="gene ID" value="ENSSANG00000026786.1"/>
</dbReference>
<comment type="subcellular location">
    <subcellularLocation>
        <location evidence="1">Cytoplasm</location>
    </subcellularLocation>
</comment>
<dbReference type="PANTHER" id="PTHR11353">
    <property type="entry name" value="CHAPERONIN"/>
    <property type="match status" value="1"/>
</dbReference>
<dbReference type="PROSITE" id="PS00995">
    <property type="entry name" value="TCP1_3"/>
    <property type="match status" value="1"/>
</dbReference>
<evidence type="ECO:0000256" key="2">
    <source>
        <dbReference type="ARBA" id="ARBA00008020"/>
    </source>
</evidence>
<dbReference type="SUPFAM" id="SSF48592">
    <property type="entry name" value="GroEL equatorial domain-like"/>
    <property type="match status" value="1"/>
</dbReference>
<dbReference type="SUPFAM" id="SSF52029">
    <property type="entry name" value="GroEL apical domain-like"/>
    <property type="match status" value="1"/>
</dbReference>
<feature type="region of interest" description="Disordered" evidence="10">
    <location>
        <begin position="470"/>
        <end position="498"/>
    </location>
</feature>
<evidence type="ECO:0000256" key="9">
    <source>
        <dbReference type="RuleBase" id="RU004187"/>
    </source>
</evidence>
<name>A0A671PEP7_9TELE</name>
<evidence type="ECO:0000256" key="3">
    <source>
        <dbReference type="ARBA" id="ARBA00016981"/>
    </source>
</evidence>
<evidence type="ECO:0000256" key="10">
    <source>
        <dbReference type="SAM" id="MobiDB-lite"/>
    </source>
</evidence>
<keyword evidence="7 9" id="KW-0143">Chaperone</keyword>
<dbReference type="GO" id="GO:0016887">
    <property type="term" value="F:ATP hydrolysis activity"/>
    <property type="evidence" value="ECO:0007669"/>
    <property type="project" value="InterPro"/>
</dbReference>
<evidence type="ECO:0000256" key="1">
    <source>
        <dbReference type="ARBA" id="ARBA00004496"/>
    </source>
</evidence>
<comment type="similarity">
    <text evidence="2 9">Belongs to the TCP-1 chaperonin family.</text>
</comment>
<protein>
    <recommendedName>
        <fullName evidence="3">T-complex protein 1 subunit theta</fullName>
    </recommendedName>
    <alternativeName>
        <fullName evidence="8">CCT-theta</fullName>
    </alternativeName>
</protein>
<reference evidence="11" key="2">
    <citation type="submission" date="2025-09" db="UniProtKB">
        <authorList>
            <consortium name="Ensembl"/>
        </authorList>
    </citation>
    <scope>IDENTIFICATION</scope>
</reference>
<dbReference type="InterPro" id="IPR027413">
    <property type="entry name" value="GROEL-like_equatorial_sf"/>
</dbReference>